<name>A0A9D8PNZ9_9DELT</name>
<sequence>MKKDRGKLRSTFKERAADIVSENRKEDNNINNEEETAEDILNDREIV</sequence>
<gene>
    <name evidence="2" type="ORF">JW984_07165</name>
</gene>
<accession>A0A9D8PNZ9</accession>
<reference evidence="2" key="1">
    <citation type="journal article" date="2021" name="Environ. Microbiol.">
        <title>Genomic characterization of three novel Desulfobacterota classes expand the metabolic and phylogenetic diversity of the phylum.</title>
        <authorList>
            <person name="Murphy C.L."/>
            <person name="Biggerstaff J."/>
            <person name="Eichhorn A."/>
            <person name="Ewing E."/>
            <person name="Shahan R."/>
            <person name="Soriano D."/>
            <person name="Stewart S."/>
            <person name="VanMol K."/>
            <person name="Walker R."/>
            <person name="Walters P."/>
            <person name="Elshahed M.S."/>
            <person name="Youssef N.H."/>
        </authorList>
    </citation>
    <scope>NUCLEOTIDE SEQUENCE</scope>
    <source>
        <strain evidence="2">Zod_Metabat.24</strain>
    </source>
</reference>
<evidence type="ECO:0000313" key="3">
    <source>
        <dbReference type="Proteomes" id="UP000809273"/>
    </source>
</evidence>
<organism evidence="2 3">
    <name type="scientific">Candidatus Zymogenus saltonus</name>
    <dbReference type="NCBI Taxonomy" id="2844893"/>
    <lineage>
        <taxon>Bacteria</taxon>
        <taxon>Deltaproteobacteria</taxon>
        <taxon>Candidatus Zymogenia</taxon>
        <taxon>Candidatus Zymogeniales</taxon>
        <taxon>Candidatus Zymogenaceae</taxon>
        <taxon>Candidatus Zymogenus</taxon>
    </lineage>
</organism>
<comment type="caution">
    <text evidence="2">The sequence shown here is derived from an EMBL/GenBank/DDBJ whole genome shotgun (WGS) entry which is preliminary data.</text>
</comment>
<feature type="region of interest" description="Disordered" evidence="1">
    <location>
        <begin position="1"/>
        <end position="47"/>
    </location>
</feature>
<dbReference type="Proteomes" id="UP000809273">
    <property type="component" value="Unassembled WGS sequence"/>
</dbReference>
<reference evidence="2" key="2">
    <citation type="submission" date="2021-01" db="EMBL/GenBank/DDBJ databases">
        <authorList>
            <person name="Hahn C.R."/>
            <person name="Youssef N.H."/>
            <person name="Elshahed M."/>
        </authorList>
    </citation>
    <scope>NUCLEOTIDE SEQUENCE</scope>
    <source>
        <strain evidence="2">Zod_Metabat.24</strain>
    </source>
</reference>
<evidence type="ECO:0000313" key="2">
    <source>
        <dbReference type="EMBL" id="MBN1572958.1"/>
    </source>
</evidence>
<proteinExistence type="predicted"/>
<feature type="compositionally biased region" description="Basic residues" evidence="1">
    <location>
        <begin position="1"/>
        <end position="10"/>
    </location>
</feature>
<evidence type="ECO:0000256" key="1">
    <source>
        <dbReference type="SAM" id="MobiDB-lite"/>
    </source>
</evidence>
<dbReference type="EMBL" id="JAFGIX010000032">
    <property type="protein sequence ID" value="MBN1572958.1"/>
    <property type="molecule type" value="Genomic_DNA"/>
</dbReference>
<feature type="compositionally biased region" description="Basic and acidic residues" evidence="1">
    <location>
        <begin position="11"/>
        <end position="28"/>
    </location>
</feature>
<protein>
    <submittedName>
        <fullName evidence="2">Uncharacterized protein</fullName>
    </submittedName>
</protein>
<dbReference type="AlphaFoldDB" id="A0A9D8PNZ9"/>